<dbReference type="SUPFAM" id="SSF141322">
    <property type="entry name" value="NfeD domain-like"/>
    <property type="match status" value="1"/>
</dbReference>
<sequence length="459" mass="47685">MSRSMWVLWSALFGLALGVAALAQPVPERSSPFVARIELDGAIGPASAEYFDDAMQRATREGAVAVVLRLDTPGGLAESMRQIVSGILASRLPVLGYVAPDGARAASAGTYILYACHVAAMAPATHLGAATPVSLGGSTPMPSPLGAPAPAGSAEKPAAGNDATHDAEANKVLNDAIAYIRSLAQLRGRDAVWAEQAVRGAATLTADEAVAKHVVDFVAADASALLVQASGRKVRVAGQVQTLQLTGLPLRDYAPNWRTRFLGIITNPTIAYVLLLAGIYGLILEAFHPGAWLPGVVGGICLLIGLYALQLLPVNYAGLALMALGVALLLTEALTPTVGAVGVGGVIAFVLGSIMLFNTGVPGYAVNLGVIAGIAFCAIALLALILRLVMRARRTRPFSGDEQVLQATGELLQAVQPDSESWALVGGERWRVHCETALPAGARVRVLRREGLQLWVAPL</sequence>
<evidence type="ECO:0000256" key="5">
    <source>
        <dbReference type="SAM" id="MobiDB-lite"/>
    </source>
</evidence>
<dbReference type="InterPro" id="IPR002810">
    <property type="entry name" value="NfeD-like_C"/>
</dbReference>
<evidence type="ECO:0000256" key="1">
    <source>
        <dbReference type="ARBA" id="ARBA00004141"/>
    </source>
</evidence>
<feature type="transmembrane region" description="Helical" evidence="6">
    <location>
        <begin position="364"/>
        <end position="386"/>
    </location>
</feature>
<evidence type="ECO:0000256" key="3">
    <source>
        <dbReference type="ARBA" id="ARBA00022989"/>
    </source>
</evidence>
<feature type="transmembrane region" description="Helical" evidence="6">
    <location>
        <begin position="290"/>
        <end position="308"/>
    </location>
</feature>
<evidence type="ECO:0000256" key="4">
    <source>
        <dbReference type="ARBA" id="ARBA00023136"/>
    </source>
</evidence>
<evidence type="ECO:0000259" key="8">
    <source>
        <dbReference type="Pfam" id="PF24961"/>
    </source>
</evidence>
<dbReference type="Gene3D" id="2.40.50.140">
    <property type="entry name" value="Nucleic acid-binding proteins"/>
    <property type="match status" value="1"/>
</dbReference>
<reference evidence="10 11" key="1">
    <citation type="submission" date="2020-10" db="EMBL/GenBank/DDBJ databases">
        <title>Phylogeny of dyella-like bacteria.</title>
        <authorList>
            <person name="Fu J."/>
        </authorList>
    </citation>
    <scope>NUCLEOTIDE SEQUENCE [LARGE SCALE GENOMIC DNA]</scope>
    <source>
        <strain evidence="10 11">BB4</strain>
    </source>
</reference>
<evidence type="ECO:0000313" key="11">
    <source>
        <dbReference type="Proteomes" id="UP001620408"/>
    </source>
</evidence>
<dbReference type="InterPro" id="IPR056739">
    <property type="entry name" value="NfeD_membrane"/>
</dbReference>
<evidence type="ECO:0000256" key="2">
    <source>
        <dbReference type="ARBA" id="ARBA00022692"/>
    </source>
</evidence>
<feature type="transmembrane region" description="Helical" evidence="6">
    <location>
        <begin position="261"/>
        <end position="283"/>
    </location>
</feature>
<dbReference type="RefSeq" id="WP_379984314.1">
    <property type="nucleotide sequence ID" value="NZ_JADIKD010000012.1"/>
</dbReference>
<evidence type="ECO:0000259" key="9">
    <source>
        <dbReference type="Pfam" id="PF25145"/>
    </source>
</evidence>
<dbReference type="PANTHER" id="PTHR33507">
    <property type="entry name" value="INNER MEMBRANE PROTEIN YBBJ"/>
    <property type="match status" value="1"/>
</dbReference>
<feature type="domain" description="NfeD-like C-terminal" evidence="7">
    <location>
        <begin position="405"/>
        <end position="458"/>
    </location>
</feature>
<feature type="domain" description="NfeD integral membrane" evidence="8">
    <location>
        <begin position="269"/>
        <end position="386"/>
    </location>
</feature>
<keyword evidence="3 6" id="KW-1133">Transmembrane helix</keyword>
<dbReference type="InterPro" id="IPR012340">
    <property type="entry name" value="NA-bd_OB-fold"/>
</dbReference>
<dbReference type="Pfam" id="PF25145">
    <property type="entry name" value="NfeD1b_N"/>
    <property type="match status" value="1"/>
</dbReference>
<proteinExistence type="predicted"/>
<dbReference type="Proteomes" id="UP001620408">
    <property type="component" value="Unassembled WGS sequence"/>
</dbReference>
<feature type="transmembrane region" description="Helical" evidence="6">
    <location>
        <begin position="314"/>
        <end position="331"/>
    </location>
</feature>
<keyword evidence="2 6" id="KW-0812">Transmembrane</keyword>
<dbReference type="Pfam" id="PF01957">
    <property type="entry name" value="NfeD"/>
    <property type="match status" value="1"/>
</dbReference>
<dbReference type="InterPro" id="IPR056738">
    <property type="entry name" value="NfeD1b_N"/>
</dbReference>
<name>A0ABW8KDX8_9GAMM</name>
<dbReference type="Gene3D" id="3.90.226.10">
    <property type="entry name" value="2-enoyl-CoA Hydratase, Chain A, domain 1"/>
    <property type="match status" value="1"/>
</dbReference>
<dbReference type="CDD" id="cd07020">
    <property type="entry name" value="Clp_protease_NfeD_1"/>
    <property type="match status" value="1"/>
</dbReference>
<feature type="transmembrane region" description="Helical" evidence="6">
    <location>
        <begin position="338"/>
        <end position="358"/>
    </location>
</feature>
<dbReference type="PANTHER" id="PTHR33507:SF4">
    <property type="entry name" value="NODULATION COMPETITIVENESS PROTEIN NFED"/>
    <property type="match status" value="1"/>
</dbReference>
<keyword evidence="11" id="KW-1185">Reference proteome</keyword>
<protein>
    <submittedName>
        <fullName evidence="10">Nodulation protein NfeD</fullName>
    </submittedName>
</protein>
<dbReference type="SUPFAM" id="SSF52096">
    <property type="entry name" value="ClpP/crotonase"/>
    <property type="match status" value="1"/>
</dbReference>
<dbReference type="InterPro" id="IPR029045">
    <property type="entry name" value="ClpP/crotonase-like_dom_sf"/>
</dbReference>
<feature type="domain" description="NfeD1b N-terminal" evidence="9">
    <location>
        <begin position="40"/>
        <end position="138"/>
    </location>
</feature>
<accession>A0ABW8KDX8</accession>
<dbReference type="InterPro" id="IPR052165">
    <property type="entry name" value="Membrane_assoc_protease"/>
</dbReference>
<evidence type="ECO:0000259" key="7">
    <source>
        <dbReference type="Pfam" id="PF01957"/>
    </source>
</evidence>
<feature type="region of interest" description="Disordered" evidence="5">
    <location>
        <begin position="139"/>
        <end position="163"/>
    </location>
</feature>
<dbReference type="EMBL" id="JADIKD010000012">
    <property type="protein sequence ID" value="MFK2919654.1"/>
    <property type="molecule type" value="Genomic_DNA"/>
</dbReference>
<evidence type="ECO:0000313" key="10">
    <source>
        <dbReference type="EMBL" id="MFK2919654.1"/>
    </source>
</evidence>
<evidence type="ECO:0000256" key="6">
    <source>
        <dbReference type="SAM" id="Phobius"/>
    </source>
</evidence>
<organism evidence="10 11">
    <name type="scientific">Dyella koreensis</name>
    <dbReference type="NCBI Taxonomy" id="311235"/>
    <lineage>
        <taxon>Bacteria</taxon>
        <taxon>Pseudomonadati</taxon>
        <taxon>Pseudomonadota</taxon>
        <taxon>Gammaproteobacteria</taxon>
        <taxon>Lysobacterales</taxon>
        <taxon>Rhodanobacteraceae</taxon>
        <taxon>Dyella</taxon>
    </lineage>
</organism>
<comment type="subcellular location">
    <subcellularLocation>
        <location evidence="1">Membrane</location>
        <topology evidence="1">Multi-pass membrane protein</topology>
    </subcellularLocation>
</comment>
<dbReference type="Pfam" id="PF24961">
    <property type="entry name" value="NfeD_membrane"/>
    <property type="match status" value="1"/>
</dbReference>
<comment type="caution">
    <text evidence="10">The sequence shown here is derived from an EMBL/GenBank/DDBJ whole genome shotgun (WGS) entry which is preliminary data.</text>
</comment>
<gene>
    <name evidence="10" type="ORF">ISS97_20505</name>
</gene>
<keyword evidence="4 6" id="KW-0472">Membrane</keyword>